<sequence>MTQAAVAYLQSLFEEKVIVDDRTPVWRGQLPLVTGEFELYIPNAEGWRQLAIFVVLQSIIQVTFAAIIYIGIVQKRETTSSYLIGWGLIMPISLYVPFYLLDLLDIRNKVMTLSATTVMTVVFFRCVEAMYGTSPYNAVMESSLWNYCGYYSSVAPFLWDTKTKRRKQITIRNFVTSLVDILLHFLAVSVVVSLLQPYRFKPFDDPMHLTEFRISWDLLSKEHLLNSYCHAVLTYLTLKAGFEATGFAENIKGFATDTIFDHPLFKSRSPTEFWTQRWNLMIQRFLKSGVFLPVKKYFNGKIAMFLTFVVSGLYHEYVWLAIFYNQKYLYDENGGCTNRECYLNEFGRVTAFFIYVGIIMLLERPFGSLPPVQWLSKRLPTPIVSQFLILLHLPVAQWYIGDWVEGGYFDDFSIMTFLVRKV</sequence>
<keyword evidence="11" id="KW-1185">Reference proteome</keyword>
<evidence type="ECO:0000256" key="7">
    <source>
        <dbReference type="ARBA" id="ARBA00023136"/>
    </source>
</evidence>
<protein>
    <submittedName>
        <fullName evidence="10">Membrane bound O-acyl transferase family protein</fullName>
    </submittedName>
</protein>
<evidence type="ECO:0000256" key="6">
    <source>
        <dbReference type="ARBA" id="ARBA00022989"/>
    </source>
</evidence>
<comment type="pathway">
    <text evidence="2">Secondary metabolite biosynthesis.</text>
</comment>
<feature type="transmembrane region" description="Helical" evidence="8">
    <location>
        <begin position="50"/>
        <end position="72"/>
    </location>
</feature>
<proteinExistence type="inferred from homology"/>
<dbReference type="GO" id="GO:0008374">
    <property type="term" value="F:O-acyltransferase activity"/>
    <property type="evidence" value="ECO:0007669"/>
    <property type="project" value="InterPro"/>
</dbReference>
<dbReference type="OrthoDB" id="42845at2759"/>
<organism evidence="10 11">
    <name type="scientific">Nitzschia inconspicua</name>
    <dbReference type="NCBI Taxonomy" id="303405"/>
    <lineage>
        <taxon>Eukaryota</taxon>
        <taxon>Sar</taxon>
        <taxon>Stramenopiles</taxon>
        <taxon>Ochrophyta</taxon>
        <taxon>Bacillariophyta</taxon>
        <taxon>Bacillariophyceae</taxon>
        <taxon>Bacillariophycidae</taxon>
        <taxon>Bacillariales</taxon>
        <taxon>Bacillariaceae</taxon>
        <taxon>Nitzschia</taxon>
    </lineage>
</organism>
<evidence type="ECO:0000259" key="9">
    <source>
        <dbReference type="Pfam" id="PF13813"/>
    </source>
</evidence>
<keyword evidence="4 10" id="KW-0808">Transferase</keyword>
<evidence type="ECO:0000256" key="1">
    <source>
        <dbReference type="ARBA" id="ARBA00004141"/>
    </source>
</evidence>
<reference evidence="10" key="2">
    <citation type="submission" date="2021-04" db="EMBL/GenBank/DDBJ databases">
        <authorList>
            <person name="Podell S."/>
        </authorList>
    </citation>
    <scope>NUCLEOTIDE SEQUENCE</scope>
    <source>
        <strain evidence="10">Hildebrandi</strain>
    </source>
</reference>
<evidence type="ECO:0000256" key="8">
    <source>
        <dbReference type="SAM" id="Phobius"/>
    </source>
</evidence>
<keyword evidence="7 8" id="KW-0472">Membrane</keyword>
<evidence type="ECO:0000256" key="3">
    <source>
        <dbReference type="ARBA" id="ARBA00007282"/>
    </source>
</evidence>
<dbReference type="PANTHER" id="PTHR31595">
    <property type="entry name" value="LONG-CHAIN-ALCOHOL O-FATTY-ACYLTRANSFERASE 3-RELATED"/>
    <property type="match status" value="1"/>
</dbReference>
<dbReference type="InterPro" id="IPR032805">
    <property type="entry name" value="Wax_synthase_dom"/>
</dbReference>
<dbReference type="Proteomes" id="UP000693970">
    <property type="component" value="Unassembled WGS sequence"/>
</dbReference>
<dbReference type="GO" id="GO:0016020">
    <property type="term" value="C:membrane"/>
    <property type="evidence" value="ECO:0007669"/>
    <property type="project" value="UniProtKB-SubCell"/>
</dbReference>
<dbReference type="EMBL" id="JAGRRH010000020">
    <property type="protein sequence ID" value="KAG7348354.1"/>
    <property type="molecule type" value="Genomic_DNA"/>
</dbReference>
<feature type="transmembrane region" description="Helical" evidence="8">
    <location>
        <begin position="84"/>
        <end position="101"/>
    </location>
</feature>
<evidence type="ECO:0000256" key="5">
    <source>
        <dbReference type="ARBA" id="ARBA00022692"/>
    </source>
</evidence>
<comment type="similarity">
    <text evidence="3">Belongs to the wax synthase family.</text>
</comment>
<comment type="caution">
    <text evidence="10">The sequence shown here is derived from an EMBL/GenBank/DDBJ whole genome shotgun (WGS) entry which is preliminary data.</text>
</comment>
<evidence type="ECO:0000313" key="11">
    <source>
        <dbReference type="Proteomes" id="UP000693970"/>
    </source>
</evidence>
<feature type="transmembrane region" description="Helical" evidence="8">
    <location>
        <begin position="302"/>
        <end position="324"/>
    </location>
</feature>
<name>A0A9K3KS84_9STRA</name>
<keyword evidence="5 8" id="KW-0812">Transmembrane</keyword>
<dbReference type="InterPro" id="IPR044851">
    <property type="entry name" value="Wax_synthase"/>
</dbReference>
<comment type="subcellular location">
    <subcellularLocation>
        <location evidence="1">Membrane</location>
        <topology evidence="1">Multi-pass membrane protein</topology>
    </subcellularLocation>
</comment>
<feature type="transmembrane region" description="Helical" evidence="8">
    <location>
        <begin position="173"/>
        <end position="195"/>
    </location>
</feature>
<feature type="transmembrane region" description="Helical" evidence="8">
    <location>
        <begin position="345"/>
        <end position="362"/>
    </location>
</feature>
<feature type="domain" description="Wax synthase" evidence="9">
    <location>
        <begin position="260"/>
        <end position="322"/>
    </location>
</feature>
<keyword evidence="6 8" id="KW-1133">Transmembrane helix</keyword>
<dbReference type="GO" id="GO:0006629">
    <property type="term" value="P:lipid metabolic process"/>
    <property type="evidence" value="ECO:0007669"/>
    <property type="project" value="InterPro"/>
</dbReference>
<gene>
    <name evidence="10" type="ORF">IV203_017059</name>
</gene>
<reference evidence="10" key="1">
    <citation type="journal article" date="2021" name="Sci. Rep.">
        <title>Diploid genomic architecture of Nitzschia inconspicua, an elite biomass production diatom.</title>
        <authorList>
            <person name="Oliver A."/>
            <person name="Podell S."/>
            <person name="Pinowska A."/>
            <person name="Traller J.C."/>
            <person name="Smith S.R."/>
            <person name="McClure R."/>
            <person name="Beliaev A."/>
            <person name="Bohutskyi P."/>
            <person name="Hill E.A."/>
            <person name="Rabines A."/>
            <person name="Zheng H."/>
            <person name="Allen L.Z."/>
            <person name="Kuo A."/>
            <person name="Grigoriev I.V."/>
            <person name="Allen A.E."/>
            <person name="Hazlebeck D."/>
            <person name="Allen E.E."/>
        </authorList>
    </citation>
    <scope>NUCLEOTIDE SEQUENCE</scope>
    <source>
        <strain evidence="10">Hildebrandi</strain>
    </source>
</reference>
<evidence type="ECO:0000313" key="10">
    <source>
        <dbReference type="EMBL" id="KAG7348354.1"/>
    </source>
</evidence>
<evidence type="ECO:0000256" key="4">
    <source>
        <dbReference type="ARBA" id="ARBA00022679"/>
    </source>
</evidence>
<dbReference type="Pfam" id="PF13813">
    <property type="entry name" value="MBOAT_2"/>
    <property type="match status" value="1"/>
</dbReference>
<dbReference type="AlphaFoldDB" id="A0A9K3KS84"/>
<accession>A0A9K3KS84</accession>
<evidence type="ECO:0000256" key="2">
    <source>
        <dbReference type="ARBA" id="ARBA00005179"/>
    </source>
</evidence>
<dbReference type="PANTHER" id="PTHR31595:SF57">
    <property type="entry name" value="OS04G0481900 PROTEIN"/>
    <property type="match status" value="1"/>
</dbReference>